<evidence type="ECO:0000313" key="3">
    <source>
        <dbReference type="Proteomes" id="UP000434172"/>
    </source>
</evidence>
<feature type="transmembrane region" description="Helical" evidence="1">
    <location>
        <begin position="29"/>
        <end position="48"/>
    </location>
</feature>
<feature type="transmembrane region" description="Helical" evidence="1">
    <location>
        <begin position="93"/>
        <end position="115"/>
    </location>
</feature>
<gene>
    <name evidence="2" type="ORF">GQ607_004027</name>
</gene>
<evidence type="ECO:0000256" key="1">
    <source>
        <dbReference type="SAM" id="Phobius"/>
    </source>
</evidence>
<evidence type="ECO:0000313" key="2">
    <source>
        <dbReference type="EMBL" id="KAF0328615.1"/>
    </source>
</evidence>
<keyword evidence="1" id="KW-0472">Membrane</keyword>
<dbReference type="AlphaFoldDB" id="A0A8H3ZXQ5"/>
<dbReference type="EMBL" id="WOWK01000016">
    <property type="protein sequence ID" value="KAF0328615.1"/>
    <property type="molecule type" value="Genomic_DNA"/>
</dbReference>
<protein>
    <submittedName>
        <fullName evidence="2">Uncharacterized protein</fullName>
    </submittedName>
</protein>
<feature type="transmembrane region" description="Helical" evidence="1">
    <location>
        <begin position="136"/>
        <end position="160"/>
    </location>
</feature>
<keyword evidence="1" id="KW-0812">Transmembrane</keyword>
<dbReference type="OrthoDB" id="4833041at2759"/>
<proteinExistence type="predicted"/>
<sequence>MRRRELVAQLEEPERFDKDVIHCRNISSLGNGVLLVLGITGLIVSSVSYTRGVTKTSVELAHCVVSSVFLPLLILATYFILSLKPGKSVLLRLVYVVTTISLYGIKSLVFGVLLAREISQDQGWSSQKMSLRHGPPIVSLVTVFAAAFAVYLLHALAYTLPDQSAPGLRGDPQPNVMRAEEKGVFSQRAQA</sequence>
<name>A0A8H3ZXQ5_9PEZI</name>
<keyword evidence="1" id="KW-1133">Transmembrane helix</keyword>
<accession>A0A8H3ZXQ5</accession>
<organism evidence="2 3">
    <name type="scientific">Colletotrichum asianum</name>
    <dbReference type="NCBI Taxonomy" id="702518"/>
    <lineage>
        <taxon>Eukaryota</taxon>
        <taxon>Fungi</taxon>
        <taxon>Dikarya</taxon>
        <taxon>Ascomycota</taxon>
        <taxon>Pezizomycotina</taxon>
        <taxon>Sordariomycetes</taxon>
        <taxon>Hypocreomycetidae</taxon>
        <taxon>Glomerellales</taxon>
        <taxon>Glomerellaceae</taxon>
        <taxon>Colletotrichum</taxon>
        <taxon>Colletotrichum gloeosporioides species complex</taxon>
    </lineage>
</organism>
<keyword evidence="3" id="KW-1185">Reference proteome</keyword>
<dbReference type="Proteomes" id="UP000434172">
    <property type="component" value="Unassembled WGS sequence"/>
</dbReference>
<comment type="caution">
    <text evidence="2">The sequence shown here is derived from an EMBL/GenBank/DDBJ whole genome shotgun (WGS) entry which is preliminary data.</text>
</comment>
<reference evidence="2 3" key="1">
    <citation type="submission" date="2019-12" db="EMBL/GenBank/DDBJ databases">
        <title>A genome sequence resource for the geographically widespread anthracnose pathogen Colletotrichum asianum.</title>
        <authorList>
            <person name="Meng Y."/>
        </authorList>
    </citation>
    <scope>NUCLEOTIDE SEQUENCE [LARGE SCALE GENOMIC DNA]</scope>
    <source>
        <strain evidence="2 3">ICMP 18580</strain>
    </source>
</reference>
<feature type="transmembrane region" description="Helical" evidence="1">
    <location>
        <begin position="60"/>
        <end position="81"/>
    </location>
</feature>